<dbReference type="Gene3D" id="6.10.140.1230">
    <property type="match status" value="1"/>
</dbReference>
<keyword evidence="3" id="KW-1185">Reference proteome</keyword>
<accession>D8QPD2</accession>
<organism evidence="3">
    <name type="scientific">Selaginella moellendorffii</name>
    <name type="common">Spikemoss</name>
    <dbReference type="NCBI Taxonomy" id="88036"/>
    <lineage>
        <taxon>Eukaryota</taxon>
        <taxon>Viridiplantae</taxon>
        <taxon>Streptophyta</taxon>
        <taxon>Embryophyta</taxon>
        <taxon>Tracheophyta</taxon>
        <taxon>Lycopodiopsida</taxon>
        <taxon>Selaginellales</taxon>
        <taxon>Selaginellaceae</taxon>
        <taxon>Selaginella</taxon>
    </lineage>
</organism>
<dbReference type="InterPro" id="IPR005024">
    <property type="entry name" value="Snf7_fam"/>
</dbReference>
<dbReference type="FunCoup" id="D8QPD2">
    <property type="interactions" value="4068"/>
</dbReference>
<dbReference type="GO" id="GO:0015031">
    <property type="term" value="P:protein transport"/>
    <property type="evidence" value="ECO:0000318"/>
    <property type="project" value="GO_Central"/>
</dbReference>
<evidence type="ECO:0008006" key="4">
    <source>
        <dbReference type="Google" id="ProtNLM"/>
    </source>
</evidence>
<feature type="region of interest" description="Disordered" evidence="1">
    <location>
        <begin position="1"/>
        <end position="20"/>
    </location>
</feature>
<dbReference type="AlphaFoldDB" id="D8QPD2"/>
<evidence type="ECO:0000313" key="2">
    <source>
        <dbReference type="EMBL" id="EFJ38261.1"/>
    </source>
</evidence>
<evidence type="ECO:0000313" key="3">
    <source>
        <dbReference type="Proteomes" id="UP000001514"/>
    </source>
</evidence>
<dbReference type="eggNOG" id="KOG3229">
    <property type="taxonomic scope" value="Eukaryota"/>
</dbReference>
<dbReference type="HOGENOM" id="CLU_069208_0_0_1"/>
<name>D8QPD2_SELML</name>
<dbReference type="Gramene" id="EFJ38261">
    <property type="protein sequence ID" value="EFJ38261"/>
    <property type="gene ID" value="SELMODRAFT_75154"/>
</dbReference>
<dbReference type="Pfam" id="PF03357">
    <property type="entry name" value="Snf7"/>
    <property type="match status" value="1"/>
</dbReference>
<sequence length="238" mass="27169">MDRVKGVFKPRPTPQEQLREWQRRLRQEARNVERQVRDIQREEKNVQKSIREAVRRNDTGSAKARPHFHFFLFLAKEIVRSRKVIDRLYENRAQLNSISMHLGESVATAKAVGHLAKSSEVLKMVNNLMKAPEISRTMMELQKEMLKAGVIEEIVNDAVDSAIDTEDMEDEIDEEVDKVLSEVAGETISQLPATTKREKMKQPADAEAAPPQVRATFPEGDDEAELEALRARLADVRS</sequence>
<dbReference type="GO" id="GO:0005771">
    <property type="term" value="C:multivesicular body"/>
    <property type="evidence" value="ECO:0000318"/>
    <property type="project" value="GO_Central"/>
</dbReference>
<dbReference type="OMA" id="EMMKIGI"/>
<dbReference type="Proteomes" id="UP000001514">
    <property type="component" value="Unassembled WGS sequence"/>
</dbReference>
<feature type="region of interest" description="Disordered" evidence="1">
    <location>
        <begin position="30"/>
        <end position="59"/>
    </location>
</feature>
<dbReference type="InParanoid" id="D8QPD2"/>
<evidence type="ECO:0000256" key="1">
    <source>
        <dbReference type="SAM" id="MobiDB-lite"/>
    </source>
</evidence>
<dbReference type="GO" id="GO:0032509">
    <property type="term" value="P:endosome transport via multivesicular body sorting pathway"/>
    <property type="evidence" value="ECO:0000318"/>
    <property type="project" value="GO_Central"/>
</dbReference>
<dbReference type="GO" id="GO:0000815">
    <property type="term" value="C:ESCRT III complex"/>
    <property type="evidence" value="ECO:0000318"/>
    <property type="project" value="GO_Central"/>
</dbReference>
<protein>
    <recommendedName>
        <fullName evidence="4">SNF7 family protein</fullName>
    </recommendedName>
</protein>
<dbReference type="GO" id="GO:0045324">
    <property type="term" value="P:late endosome to vacuole transport"/>
    <property type="evidence" value="ECO:0000318"/>
    <property type="project" value="GO_Central"/>
</dbReference>
<feature type="compositionally biased region" description="Basic and acidic residues" evidence="1">
    <location>
        <begin position="195"/>
        <end position="204"/>
    </location>
</feature>
<reference evidence="2 3" key="1">
    <citation type="journal article" date="2011" name="Science">
        <title>The Selaginella genome identifies genetic changes associated with the evolution of vascular plants.</title>
        <authorList>
            <person name="Banks J.A."/>
            <person name="Nishiyama T."/>
            <person name="Hasebe M."/>
            <person name="Bowman J.L."/>
            <person name="Gribskov M."/>
            <person name="dePamphilis C."/>
            <person name="Albert V.A."/>
            <person name="Aono N."/>
            <person name="Aoyama T."/>
            <person name="Ambrose B.A."/>
            <person name="Ashton N.W."/>
            <person name="Axtell M.J."/>
            <person name="Barker E."/>
            <person name="Barker M.S."/>
            <person name="Bennetzen J.L."/>
            <person name="Bonawitz N.D."/>
            <person name="Chapple C."/>
            <person name="Cheng C."/>
            <person name="Correa L.G."/>
            <person name="Dacre M."/>
            <person name="DeBarry J."/>
            <person name="Dreyer I."/>
            <person name="Elias M."/>
            <person name="Engstrom E.M."/>
            <person name="Estelle M."/>
            <person name="Feng L."/>
            <person name="Finet C."/>
            <person name="Floyd S.K."/>
            <person name="Frommer W.B."/>
            <person name="Fujita T."/>
            <person name="Gramzow L."/>
            <person name="Gutensohn M."/>
            <person name="Harholt J."/>
            <person name="Hattori M."/>
            <person name="Heyl A."/>
            <person name="Hirai T."/>
            <person name="Hiwatashi Y."/>
            <person name="Ishikawa M."/>
            <person name="Iwata M."/>
            <person name="Karol K.G."/>
            <person name="Koehler B."/>
            <person name="Kolukisaoglu U."/>
            <person name="Kubo M."/>
            <person name="Kurata T."/>
            <person name="Lalonde S."/>
            <person name="Li K."/>
            <person name="Li Y."/>
            <person name="Litt A."/>
            <person name="Lyons E."/>
            <person name="Manning G."/>
            <person name="Maruyama T."/>
            <person name="Michael T.P."/>
            <person name="Mikami K."/>
            <person name="Miyazaki S."/>
            <person name="Morinaga S."/>
            <person name="Murata T."/>
            <person name="Mueller-Roeber B."/>
            <person name="Nelson D.R."/>
            <person name="Obara M."/>
            <person name="Oguri Y."/>
            <person name="Olmstead R.G."/>
            <person name="Onodera N."/>
            <person name="Petersen B.L."/>
            <person name="Pils B."/>
            <person name="Prigge M."/>
            <person name="Rensing S.A."/>
            <person name="Riano-Pachon D.M."/>
            <person name="Roberts A.W."/>
            <person name="Sato Y."/>
            <person name="Scheller H.V."/>
            <person name="Schulz B."/>
            <person name="Schulz C."/>
            <person name="Shakirov E.V."/>
            <person name="Shibagaki N."/>
            <person name="Shinohara N."/>
            <person name="Shippen D.E."/>
            <person name="Soerensen I."/>
            <person name="Sotooka R."/>
            <person name="Sugimoto N."/>
            <person name="Sugita M."/>
            <person name="Sumikawa N."/>
            <person name="Tanurdzic M."/>
            <person name="Theissen G."/>
            <person name="Ulvskov P."/>
            <person name="Wakazuki S."/>
            <person name="Weng J.K."/>
            <person name="Willats W.W."/>
            <person name="Wipf D."/>
            <person name="Wolf P.G."/>
            <person name="Yang L."/>
            <person name="Zimmer A.D."/>
            <person name="Zhu Q."/>
            <person name="Mitros T."/>
            <person name="Hellsten U."/>
            <person name="Loque D."/>
            <person name="Otillar R."/>
            <person name="Salamov A."/>
            <person name="Schmutz J."/>
            <person name="Shapiro H."/>
            <person name="Lindquist E."/>
            <person name="Lucas S."/>
            <person name="Rokhsar D."/>
            <person name="Grigoriev I.V."/>
        </authorList>
    </citation>
    <scope>NUCLEOTIDE SEQUENCE [LARGE SCALE GENOMIC DNA]</scope>
</reference>
<gene>
    <name evidence="2" type="ORF">SELMODRAFT_75154</name>
</gene>
<dbReference type="KEGG" id="smo:SELMODRAFT_75154"/>
<dbReference type="EMBL" id="GL377565">
    <property type="protein sequence ID" value="EFJ38261.1"/>
    <property type="molecule type" value="Genomic_DNA"/>
</dbReference>
<feature type="compositionally biased region" description="Basic and acidic residues" evidence="1">
    <location>
        <begin position="30"/>
        <end position="58"/>
    </location>
</feature>
<dbReference type="PANTHER" id="PTHR10476">
    <property type="entry name" value="CHARGED MULTIVESICULAR BODY PROTEIN"/>
    <property type="match status" value="1"/>
</dbReference>
<dbReference type="STRING" id="88036.D8QPD2"/>
<proteinExistence type="predicted"/>
<feature type="region of interest" description="Disordered" evidence="1">
    <location>
        <begin position="187"/>
        <end position="222"/>
    </location>
</feature>